<keyword evidence="1" id="KW-0732">Signal</keyword>
<evidence type="ECO:0000313" key="2">
    <source>
        <dbReference type="EMBL" id="RNM15922.1"/>
    </source>
</evidence>
<protein>
    <submittedName>
        <fullName evidence="2">Uncharacterized protein</fullName>
    </submittedName>
</protein>
<feature type="signal peptide" evidence="1">
    <location>
        <begin position="1"/>
        <end position="26"/>
    </location>
</feature>
<dbReference type="Proteomes" id="UP000279994">
    <property type="component" value="Unassembled WGS sequence"/>
</dbReference>
<dbReference type="AlphaFoldDB" id="A0A3N0GUV4"/>
<evidence type="ECO:0000313" key="3">
    <source>
        <dbReference type="Proteomes" id="UP000279994"/>
    </source>
</evidence>
<sequence>MLISRTASFGIGAVTALVIGSGTAYAATGGTFVLGKSNVAGKTTTLTTKKGSALALNAPVGAPPLRVNRSIKVPDLNADLLDGMDQSDFALASGSVRAYDVPGVAYDFNGNTKPDAIIAAASCPRGTQRTGGGVTDKTSTGIFVSSAPDPKVANSWAAAVLIDEATTENPASLTVTIVCYSPRGNPIAGYRTGDLSVAPSADLKAVLAAKVAARR</sequence>
<gene>
    <name evidence="2" type="ORF">EFL26_07075</name>
</gene>
<name>A0A3N0GUV4_9ACTN</name>
<dbReference type="OrthoDB" id="3831176at2"/>
<comment type="caution">
    <text evidence="2">The sequence shown here is derived from an EMBL/GenBank/DDBJ whole genome shotgun (WGS) entry which is preliminary data.</text>
</comment>
<reference evidence="2 3" key="1">
    <citation type="submission" date="2018-11" db="EMBL/GenBank/DDBJ databases">
        <authorList>
            <person name="Li F."/>
        </authorList>
    </citation>
    <scope>NUCLEOTIDE SEQUENCE [LARGE SCALE GENOMIC DNA]</scope>
    <source>
        <strain evidence="2 3">Gsoil 818</strain>
    </source>
</reference>
<dbReference type="EMBL" id="RJSF01000019">
    <property type="protein sequence ID" value="RNM15922.1"/>
    <property type="molecule type" value="Genomic_DNA"/>
</dbReference>
<dbReference type="RefSeq" id="WP_123222176.1">
    <property type="nucleotide sequence ID" value="NZ_RJSF01000019.1"/>
</dbReference>
<proteinExistence type="predicted"/>
<feature type="chain" id="PRO_5018100015" evidence="1">
    <location>
        <begin position="27"/>
        <end position="215"/>
    </location>
</feature>
<evidence type="ECO:0000256" key="1">
    <source>
        <dbReference type="SAM" id="SignalP"/>
    </source>
</evidence>
<keyword evidence="3" id="KW-1185">Reference proteome</keyword>
<organism evidence="2 3">
    <name type="scientific">Nocardioides pocheonensis</name>
    <dbReference type="NCBI Taxonomy" id="661485"/>
    <lineage>
        <taxon>Bacteria</taxon>
        <taxon>Bacillati</taxon>
        <taxon>Actinomycetota</taxon>
        <taxon>Actinomycetes</taxon>
        <taxon>Propionibacteriales</taxon>
        <taxon>Nocardioidaceae</taxon>
        <taxon>Nocardioides</taxon>
    </lineage>
</organism>
<accession>A0A3N0GUV4</accession>